<name>X7F9G6_9RHOB</name>
<dbReference type="AlphaFoldDB" id="X7F9G6"/>
<reference evidence="1 2" key="1">
    <citation type="submission" date="2014-01" db="EMBL/GenBank/DDBJ databases">
        <title>Roseivivax isoporae LMG 25204 Genome Sequencing.</title>
        <authorList>
            <person name="Lai Q."/>
            <person name="Li G."/>
            <person name="Shao Z."/>
        </authorList>
    </citation>
    <scope>NUCLEOTIDE SEQUENCE [LARGE SCALE GENOMIC DNA]</scope>
    <source>
        <strain evidence="1 2">LMG 25204</strain>
    </source>
</reference>
<dbReference type="RefSeq" id="WP_043770611.1">
    <property type="nucleotide sequence ID" value="NZ_JAME01000015.1"/>
</dbReference>
<dbReference type="InterPro" id="IPR005358">
    <property type="entry name" value="Puta_zinc/iron-chelating_dom"/>
</dbReference>
<organism evidence="1 2">
    <name type="scientific">Roseivivax isoporae LMG 25204</name>
    <dbReference type="NCBI Taxonomy" id="1449351"/>
    <lineage>
        <taxon>Bacteria</taxon>
        <taxon>Pseudomonadati</taxon>
        <taxon>Pseudomonadota</taxon>
        <taxon>Alphaproteobacteria</taxon>
        <taxon>Rhodobacterales</taxon>
        <taxon>Roseobacteraceae</taxon>
        <taxon>Roseivivax</taxon>
    </lineage>
</organism>
<gene>
    <name evidence="1" type="ORF">RISW2_04455</name>
</gene>
<dbReference type="EMBL" id="JAME01000015">
    <property type="protein sequence ID" value="ETX28756.1"/>
    <property type="molecule type" value="Genomic_DNA"/>
</dbReference>
<evidence type="ECO:0000313" key="1">
    <source>
        <dbReference type="EMBL" id="ETX28756.1"/>
    </source>
</evidence>
<sequence length="236" mass="24411">MSGLRRRVASVRLRGGDGPQVARARRLLDLYLAEAERHGVPFPEIARQVRAGLPALRIAGAELQGQADAPAFSEAACAPGCAFCCILAGEDGGVILEAEARQLHAALAPLAGAPDGRAWSDRACPALDPATRTCRVYEARPMICRTYVSPDADACADVARGLPARGPGVVGAQGTLLAVQSLGRAALEGAAQVPTYALARIAAAAVEGVALDAALGSARHRPRVLEDERTRLAPAD</sequence>
<dbReference type="Pfam" id="PF03692">
    <property type="entry name" value="CxxCxxCC"/>
    <property type="match status" value="1"/>
</dbReference>
<dbReference type="STRING" id="1449351.RISW2_04455"/>
<accession>X7F9G6</accession>
<keyword evidence="2" id="KW-1185">Reference proteome</keyword>
<dbReference type="eggNOG" id="ENOG5033UA8">
    <property type="taxonomic scope" value="Bacteria"/>
</dbReference>
<dbReference type="Proteomes" id="UP000023430">
    <property type="component" value="Unassembled WGS sequence"/>
</dbReference>
<comment type="caution">
    <text evidence="1">The sequence shown here is derived from an EMBL/GenBank/DDBJ whole genome shotgun (WGS) entry which is preliminary data.</text>
</comment>
<protein>
    <submittedName>
        <fullName evidence="1">Fe-S oxidoreductase</fullName>
    </submittedName>
</protein>
<proteinExistence type="predicted"/>
<evidence type="ECO:0000313" key="2">
    <source>
        <dbReference type="Proteomes" id="UP000023430"/>
    </source>
</evidence>